<reference evidence="2 3" key="1">
    <citation type="journal article" date="2021" name="BMC Genomics">
        <title>Datura genome reveals duplications of psychoactive alkaloid biosynthetic genes and high mutation rate following tissue culture.</title>
        <authorList>
            <person name="Rajewski A."/>
            <person name="Carter-House D."/>
            <person name="Stajich J."/>
            <person name="Litt A."/>
        </authorList>
    </citation>
    <scope>NUCLEOTIDE SEQUENCE [LARGE SCALE GENOMIC DNA]</scope>
    <source>
        <strain evidence="2">AR-01</strain>
    </source>
</reference>
<proteinExistence type="predicted"/>
<feature type="compositionally biased region" description="Low complexity" evidence="1">
    <location>
        <begin position="65"/>
        <end position="88"/>
    </location>
</feature>
<accession>A0ABS8UNG0</accession>
<evidence type="ECO:0000313" key="3">
    <source>
        <dbReference type="Proteomes" id="UP000823775"/>
    </source>
</evidence>
<feature type="compositionally biased region" description="Polar residues" evidence="1">
    <location>
        <begin position="48"/>
        <end position="64"/>
    </location>
</feature>
<evidence type="ECO:0000256" key="1">
    <source>
        <dbReference type="SAM" id="MobiDB-lite"/>
    </source>
</evidence>
<keyword evidence="3" id="KW-1185">Reference proteome</keyword>
<name>A0ABS8UNG0_DATST</name>
<sequence>MSPETNNSRINSPEPKRMPGKPPRNRRKGKDEPRKKYRKMSKQGVSDLGQNSQAACQSSKFTGQSSQGSSQLDPKSSSQSVPRCSSQPAPRSSSQLAPSTTVCGDTSRHNDNFGLTMEHVNEVAFDVTLRRFCLL</sequence>
<organism evidence="2 3">
    <name type="scientific">Datura stramonium</name>
    <name type="common">Jimsonweed</name>
    <name type="synonym">Common thornapple</name>
    <dbReference type="NCBI Taxonomy" id="4076"/>
    <lineage>
        <taxon>Eukaryota</taxon>
        <taxon>Viridiplantae</taxon>
        <taxon>Streptophyta</taxon>
        <taxon>Embryophyta</taxon>
        <taxon>Tracheophyta</taxon>
        <taxon>Spermatophyta</taxon>
        <taxon>Magnoliopsida</taxon>
        <taxon>eudicotyledons</taxon>
        <taxon>Gunneridae</taxon>
        <taxon>Pentapetalae</taxon>
        <taxon>asterids</taxon>
        <taxon>lamiids</taxon>
        <taxon>Solanales</taxon>
        <taxon>Solanaceae</taxon>
        <taxon>Solanoideae</taxon>
        <taxon>Datureae</taxon>
        <taxon>Datura</taxon>
    </lineage>
</organism>
<comment type="caution">
    <text evidence="2">The sequence shown here is derived from an EMBL/GenBank/DDBJ whole genome shotgun (WGS) entry which is preliminary data.</text>
</comment>
<dbReference type="EMBL" id="JACEIK010002277">
    <property type="protein sequence ID" value="MCD9560155.1"/>
    <property type="molecule type" value="Genomic_DNA"/>
</dbReference>
<feature type="region of interest" description="Disordered" evidence="1">
    <location>
        <begin position="1"/>
        <end position="109"/>
    </location>
</feature>
<feature type="compositionally biased region" description="Polar residues" evidence="1">
    <location>
        <begin position="89"/>
        <end position="104"/>
    </location>
</feature>
<feature type="compositionally biased region" description="Polar residues" evidence="1">
    <location>
        <begin position="1"/>
        <end position="11"/>
    </location>
</feature>
<evidence type="ECO:0000313" key="2">
    <source>
        <dbReference type="EMBL" id="MCD9560155.1"/>
    </source>
</evidence>
<dbReference type="Proteomes" id="UP000823775">
    <property type="component" value="Unassembled WGS sequence"/>
</dbReference>
<gene>
    <name evidence="2" type="ORF">HAX54_018636</name>
</gene>
<protein>
    <submittedName>
        <fullName evidence="2">Uncharacterized protein</fullName>
    </submittedName>
</protein>